<dbReference type="RefSeq" id="XP_016210530.1">
    <property type="nucleotide sequence ID" value="XM_016361670.1"/>
</dbReference>
<feature type="region of interest" description="Disordered" evidence="1">
    <location>
        <begin position="626"/>
        <end position="660"/>
    </location>
</feature>
<dbReference type="GeneID" id="27315821"/>
<evidence type="ECO:0000256" key="1">
    <source>
        <dbReference type="SAM" id="MobiDB-lite"/>
    </source>
</evidence>
<feature type="compositionally biased region" description="Polar residues" evidence="1">
    <location>
        <begin position="1116"/>
        <end position="1127"/>
    </location>
</feature>
<feature type="region of interest" description="Disordered" evidence="1">
    <location>
        <begin position="674"/>
        <end position="734"/>
    </location>
</feature>
<feature type="compositionally biased region" description="Polar residues" evidence="1">
    <location>
        <begin position="1166"/>
        <end position="1176"/>
    </location>
</feature>
<feature type="compositionally biased region" description="Pro residues" evidence="1">
    <location>
        <begin position="814"/>
        <end position="823"/>
    </location>
</feature>
<feature type="compositionally biased region" description="Polar residues" evidence="1">
    <location>
        <begin position="707"/>
        <end position="734"/>
    </location>
</feature>
<feature type="compositionally biased region" description="Pro residues" evidence="1">
    <location>
        <begin position="76"/>
        <end position="86"/>
    </location>
</feature>
<dbReference type="Proteomes" id="UP000053259">
    <property type="component" value="Unassembled WGS sequence"/>
</dbReference>
<feature type="region of interest" description="Disordered" evidence="1">
    <location>
        <begin position="1"/>
        <end position="264"/>
    </location>
</feature>
<dbReference type="STRING" id="253628.A0A0D1XEN9"/>
<feature type="compositionally biased region" description="Low complexity" evidence="1">
    <location>
        <begin position="100"/>
        <end position="114"/>
    </location>
</feature>
<feature type="compositionally biased region" description="Polar residues" evidence="1">
    <location>
        <begin position="14"/>
        <end position="24"/>
    </location>
</feature>
<feature type="region of interest" description="Disordered" evidence="1">
    <location>
        <begin position="1246"/>
        <end position="1291"/>
    </location>
</feature>
<feature type="compositionally biased region" description="Basic and acidic residues" evidence="1">
    <location>
        <begin position="338"/>
        <end position="364"/>
    </location>
</feature>
<feature type="region of interest" description="Disordered" evidence="1">
    <location>
        <begin position="771"/>
        <end position="832"/>
    </location>
</feature>
<dbReference type="OrthoDB" id="5408302at2759"/>
<feature type="compositionally biased region" description="Low complexity" evidence="1">
    <location>
        <begin position="160"/>
        <end position="170"/>
    </location>
</feature>
<feature type="compositionally biased region" description="Polar residues" evidence="1">
    <location>
        <begin position="1247"/>
        <end position="1268"/>
    </location>
</feature>
<feature type="region of interest" description="Disordered" evidence="1">
    <location>
        <begin position="429"/>
        <end position="523"/>
    </location>
</feature>
<feature type="compositionally biased region" description="Basic and acidic residues" evidence="1">
    <location>
        <begin position="558"/>
        <end position="568"/>
    </location>
</feature>
<feature type="compositionally biased region" description="Acidic residues" evidence="1">
    <location>
        <begin position="1134"/>
        <end position="1165"/>
    </location>
</feature>
<dbReference type="EMBL" id="KN847561">
    <property type="protein sequence ID" value="KIW00661.1"/>
    <property type="molecule type" value="Genomic_DNA"/>
</dbReference>
<name>A0A0D1XEN9_9PEZI</name>
<feature type="compositionally biased region" description="Polar residues" evidence="1">
    <location>
        <begin position="241"/>
        <end position="255"/>
    </location>
</feature>
<feature type="compositionally biased region" description="Polar residues" evidence="1">
    <location>
        <begin position="478"/>
        <end position="492"/>
    </location>
</feature>
<feature type="compositionally biased region" description="Low complexity" evidence="1">
    <location>
        <begin position="25"/>
        <end position="44"/>
    </location>
</feature>
<evidence type="ECO:0008006" key="4">
    <source>
        <dbReference type="Google" id="ProtNLM"/>
    </source>
</evidence>
<dbReference type="VEuPathDB" id="FungiDB:PV09_07848"/>
<protein>
    <recommendedName>
        <fullName evidence="4">AGC-kinase C-terminal domain-containing protein</fullName>
    </recommendedName>
</protein>
<gene>
    <name evidence="2" type="ORF">PV09_07848</name>
</gene>
<feature type="compositionally biased region" description="Low complexity" evidence="1">
    <location>
        <begin position="493"/>
        <end position="510"/>
    </location>
</feature>
<evidence type="ECO:0000313" key="3">
    <source>
        <dbReference type="Proteomes" id="UP000053259"/>
    </source>
</evidence>
<dbReference type="HOGENOM" id="CLU_003071_0_0_1"/>
<feature type="compositionally biased region" description="Polar residues" evidence="1">
    <location>
        <begin position="115"/>
        <end position="129"/>
    </location>
</feature>
<feature type="compositionally biased region" description="Polar residues" evidence="1">
    <location>
        <begin position="1187"/>
        <end position="1207"/>
    </location>
</feature>
<feature type="compositionally biased region" description="Basic residues" evidence="1">
    <location>
        <begin position="1"/>
        <end position="12"/>
    </location>
</feature>
<feature type="compositionally biased region" description="Basic and acidic residues" evidence="1">
    <location>
        <begin position="777"/>
        <end position="787"/>
    </location>
</feature>
<feature type="compositionally biased region" description="Polar residues" evidence="1">
    <location>
        <begin position="858"/>
        <end position="868"/>
    </location>
</feature>
<feature type="compositionally biased region" description="Polar residues" evidence="1">
    <location>
        <begin position="145"/>
        <end position="159"/>
    </location>
</feature>
<keyword evidence="3" id="KW-1185">Reference proteome</keyword>
<feature type="region of interest" description="Disordered" evidence="1">
    <location>
        <begin position="558"/>
        <end position="577"/>
    </location>
</feature>
<proteinExistence type="predicted"/>
<dbReference type="InParanoid" id="A0A0D1XEN9"/>
<feature type="compositionally biased region" description="Pro residues" evidence="1">
    <location>
        <begin position="171"/>
        <end position="181"/>
    </location>
</feature>
<feature type="compositionally biased region" description="Basic residues" evidence="1">
    <location>
        <begin position="798"/>
        <end position="813"/>
    </location>
</feature>
<feature type="compositionally biased region" description="Polar residues" evidence="1">
    <location>
        <begin position="690"/>
        <end position="699"/>
    </location>
</feature>
<feature type="compositionally biased region" description="Basic and acidic residues" evidence="1">
    <location>
        <begin position="182"/>
        <end position="192"/>
    </location>
</feature>
<reference evidence="2 3" key="1">
    <citation type="submission" date="2015-01" db="EMBL/GenBank/DDBJ databases">
        <title>The Genome Sequence of Ochroconis gallopava CBS43764.</title>
        <authorList>
            <consortium name="The Broad Institute Genomics Platform"/>
            <person name="Cuomo C."/>
            <person name="de Hoog S."/>
            <person name="Gorbushina A."/>
            <person name="Stielow B."/>
            <person name="Teixiera M."/>
            <person name="Abouelleil A."/>
            <person name="Chapman S.B."/>
            <person name="Priest M."/>
            <person name="Young S.K."/>
            <person name="Wortman J."/>
            <person name="Nusbaum C."/>
            <person name="Birren B."/>
        </authorList>
    </citation>
    <scope>NUCLEOTIDE SEQUENCE [LARGE SCALE GENOMIC DNA]</scope>
    <source>
        <strain evidence="2 3">CBS 43764</strain>
    </source>
</reference>
<feature type="region of interest" description="Disordered" evidence="1">
    <location>
        <begin position="319"/>
        <end position="364"/>
    </location>
</feature>
<feature type="region of interest" description="Disordered" evidence="1">
    <location>
        <begin position="1081"/>
        <end position="1208"/>
    </location>
</feature>
<evidence type="ECO:0000313" key="2">
    <source>
        <dbReference type="EMBL" id="KIW00661.1"/>
    </source>
</evidence>
<feature type="compositionally biased region" description="Polar residues" evidence="1">
    <location>
        <begin position="1084"/>
        <end position="1105"/>
    </location>
</feature>
<organism evidence="2 3">
    <name type="scientific">Verruconis gallopava</name>
    <dbReference type="NCBI Taxonomy" id="253628"/>
    <lineage>
        <taxon>Eukaryota</taxon>
        <taxon>Fungi</taxon>
        <taxon>Dikarya</taxon>
        <taxon>Ascomycota</taxon>
        <taxon>Pezizomycotina</taxon>
        <taxon>Dothideomycetes</taxon>
        <taxon>Pleosporomycetidae</taxon>
        <taxon>Venturiales</taxon>
        <taxon>Sympoventuriaceae</taxon>
        <taxon>Verruconis</taxon>
    </lineage>
</organism>
<accession>A0A0D1XEN9</accession>
<sequence length="1327" mass="143538">MFAKLRPAHRRGGSTPTSPSPNQIPSGFLPLPPGSSHGPASPNSIEDFLHGFKSPDSLASTGAPPPQPVSSDSPISPMPPSLPPIPRVASVYEKQDGEETSQGLGLGLQQTELQRVQTTESLDSQSSGSPILGDQMFSPARFGGQEQQEWRSGTASESGPQYRPQQQPQATAPPPPPPPPPPRKDVTSKAEFRSILQGKHLPPLPNSANAPRKPHEVISPPPVPLSEDAHQVYARTPATAPGNQSRQSLNPNTTKVSDKMGKPKTRLLNPMSLLLRRRNGQVLDHLSEESLVSHRSANVISPSLLPDDYDPSIRGKVVHDFSAPRPRRNFTNQNVPEAAERERRESASREGRDPQSRKLSDDLRQQHTPVFKEHFEDDVDQQKKESAIRAEHLANKDFVKRNSFQPLDETENTAALPPFARVGQKTVYRPEEAALPSPPPPPVPAKDGDVQLPTRQTLPLSPLMEDPVAQHDSDATPKRTSNVSTVRQSTLKSQRSPPSARSSRISRASSGTGGDFTPNGLPAHMLSRASRFSFQYGNTDSAAQERMLEEKHREKVAKAQAERKHESYDGEDDDYDYDDMDFDGMEDDVPMNGEDWDYGGGGLGIGNMTLEDMNANQGLSNMSLDDFNSGYDDEDSAGDGGGLGHMTLDDMPSTTGGGLAHMTLDSMQAAAPKQPAYNPLRDNPVGAAQSGANYDSGTNGADKESVDTANNPSAAETLNKSAEPNTTQPASELQKVSNVDSFIEQDDFYFDNGEFADELLNEVNEDAQAFDESVFDDPNHPLYDRKQPTQAPPIPRMSSKRVHNTMRGRKPRSRPPSEPLPQHPDPDAPLDVVTAYHSALAMAANKAAASGRFDRANSVDSSDGSSPVTYHGGPVQLGADKQSPNNSTHPDLTPDVARLSQESSTLSPPTARASGGDEFNSLSKAVGFMLPGAGTYDDPFSSDFDYSDYDSTFEDDPMIAAANAEALENDVEGLYGSEFGFYARPGASDNGDGSADCIYGGYFGPKNWGEVKRQRSTREPNLTPITERSEYSTRNSFVGIGFAEHERGAPSPGLAALARMSPGWEGDINMETLMKLRRGAWGGSQASNVDKSSPRTGNSPMSSSPVAVKSGEGVRPQQTPQWSSPISRQMMMHEEEDPDADDEYDENMLEEANCDEDEYEGDEEQSWQQNAGGENTSPEDETPPSGSPTIQAGMLSTQPAQRPSSLSPVRLDQCFNVFGANDDASQRQTGQLSLQNGGATISIPVATATSSNSQRSSGSLALTNSPISPTVAENKRGHTRSGSDSVAYVRERDEENGEFRWVLERRRTGEDGGEVLVERTTVEGGRI</sequence>
<feature type="region of interest" description="Disordered" evidence="1">
    <location>
        <begin position="855"/>
        <end position="917"/>
    </location>
</feature>
<feature type="compositionally biased region" description="Basic and acidic residues" evidence="1">
    <location>
        <begin position="468"/>
        <end position="477"/>
    </location>
</feature>